<dbReference type="OrthoDB" id="2284644at2759"/>
<sequence length="188" mass="21482">MSKKLTAQALDLLLSNRSTNSSNSNSNNSKSNSLVALSKKDSAVKPSVSKKRKKLKSKSDSLPKTKTGLKKIKHELRYGYSIRKALEEKEAKENPLDKLRERLNDEQVILQDNLTYYRTTKRASKKEIELAQKVIGMCHITYAEMNVVSAKKKEREFMLETISNLIDQRATCQNHERHQDNSSEEGRV</sequence>
<reference evidence="2 3" key="1">
    <citation type="submission" date="2016-07" db="EMBL/GenBank/DDBJ databases">
        <title>Pervasive Adenine N6-methylation of Active Genes in Fungi.</title>
        <authorList>
            <consortium name="DOE Joint Genome Institute"/>
            <person name="Mondo S.J."/>
            <person name="Dannebaum R.O."/>
            <person name="Kuo R.C."/>
            <person name="Labutti K."/>
            <person name="Haridas S."/>
            <person name="Kuo A."/>
            <person name="Salamov A."/>
            <person name="Ahrendt S.R."/>
            <person name="Lipzen A."/>
            <person name="Sullivan W."/>
            <person name="Andreopoulos W.B."/>
            <person name="Clum A."/>
            <person name="Lindquist E."/>
            <person name="Daum C."/>
            <person name="Ramamoorthy G.K."/>
            <person name="Gryganskyi A."/>
            <person name="Culley D."/>
            <person name="Magnuson J.K."/>
            <person name="James T.Y."/>
            <person name="O'Malley M.A."/>
            <person name="Stajich J.E."/>
            <person name="Spatafora J.W."/>
            <person name="Visel A."/>
            <person name="Grigoriev I.V."/>
        </authorList>
    </citation>
    <scope>NUCLEOTIDE SEQUENCE [LARGE SCALE GENOMIC DNA]</scope>
    <source>
        <strain evidence="2 3">NRRL 3116</strain>
    </source>
</reference>
<keyword evidence="3" id="KW-1185">Reference proteome</keyword>
<evidence type="ECO:0000313" key="3">
    <source>
        <dbReference type="Proteomes" id="UP000193648"/>
    </source>
</evidence>
<dbReference type="GeneID" id="33567303"/>
<evidence type="ECO:0000313" key="2">
    <source>
        <dbReference type="EMBL" id="ORZ06339.1"/>
    </source>
</evidence>
<evidence type="ECO:0000256" key="1">
    <source>
        <dbReference type="SAM" id="MobiDB-lite"/>
    </source>
</evidence>
<feature type="compositionally biased region" description="Low complexity" evidence="1">
    <location>
        <begin position="15"/>
        <end position="37"/>
    </location>
</feature>
<dbReference type="EMBL" id="MCFF01000046">
    <property type="protein sequence ID" value="ORZ06339.1"/>
    <property type="molecule type" value="Genomic_DNA"/>
</dbReference>
<proteinExistence type="predicted"/>
<comment type="caution">
    <text evidence="2">The sequence shown here is derived from an EMBL/GenBank/DDBJ whole genome shotgun (WGS) entry which is preliminary data.</text>
</comment>
<accession>A0A1Y2GDW9</accession>
<dbReference type="AlphaFoldDB" id="A0A1Y2GDW9"/>
<dbReference type="InParanoid" id="A0A1Y2GDW9"/>
<name>A0A1Y2GDW9_9FUNG</name>
<feature type="region of interest" description="Disordered" evidence="1">
    <location>
        <begin position="15"/>
        <end position="68"/>
    </location>
</feature>
<protein>
    <submittedName>
        <fullName evidence="2">Uncharacterized protein</fullName>
    </submittedName>
</protein>
<dbReference type="RefSeq" id="XP_021877502.1">
    <property type="nucleotide sequence ID" value="XM_022025459.1"/>
</dbReference>
<gene>
    <name evidence="2" type="ORF">BCR41DRAFT_361101</name>
</gene>
<organism evidence="2 3">
    <name type="scientific">Lobosporangium transversale</name>
    <dbReference type="NCBI Taxonomy" id="64571"/>
    <lineage>
        <taxon>Eukaryota</taxon>
        <taxon>Fungi</taxon>
        <taxon>Fungi incertae sedis</taxon>
        <taxon>Mucoromycota</taxon>
        <taxon>Mortierellomycotina</taxon>
        <taxon>Mortierellomycetes</taxon>
        <taxon>Mortierellales</taxon>
        <taxon>Mortierellaceae</taxon>
        <taxon>Lobosporangium</taxon>
    </lineage>
</organism>
<dbReference type="Proteomes" id="UP000193648">
    <property type="component" value="Unassembled WGS sequence"/>
</dbReference>